<name>A0ABU3C8S9_9FLAO</name>
<dbReference type="RefSeq" id="WP_311534352.1">
    <property type="nucleotide sequence ID" value="NZ_JAVRHQ010000007.1"/>
</dbReference>
<evidence type="ECO:0000256" key="1">
    <source>
        <dbReference type="SAM" id="SignalP"/>
    </source>
</evidence>
<dbReference type="Pfam" id="PF12771">
    <property type="entry name" value="SusD-like_2"/>
    <property type="match status" value="1"/>
</dbReference>
<keyword evidence="2" id="KW-0449">Lipoprotein</keyword>
<sequence length="500" mass="56749">MKKIYIYIFTIVSILSTTACSDDYFDVNSSETQPTNTGLPPQYRIEGAIENTVATAQYRGVREVLGVVQYGSQNTAAYYSESWNTFLTTGSYFLWQNAYVYALPNTADLIYLGNEYNSPHFSAVGKILRAYILGMTTDQYGSIVLDDSYDPTETIELEPDFVSQEVVYERIFQLLDEAVNELDEESEIGLNDEDGDILYNGDLDQWKRFAYSIKARYLNHLTKKSSGEHAYDAQAVIEAAEKGFTSNQDNALIEYGGGEASNDNQPFSVSGYGSTRFDYFSEFFVELLKDPLNTNSEFVDPRLPVIVPEAVNGGYQGVRTGAGVDADEADNYSIGNGGFYTSPDSPTYMMTYSEVKFIEAEARFRSGDVAGAYTAYKTGVEADLEKLNIPAEEITNYLGRIDEVVGESELELSQIFVQKYIANMLNPETWVDFRRVDYSDEIYPGLQRPENVNVSIFPNDDDWLRAMMYEYNEEDRNYENMPNNDPYERLTTRVWWDIEE</sequence>
<accession>A0ABU3C8S9</accession>
<evidence type="ECO:0000313" key="2">
    <source>
        <dbReference type="EMBL" id="MDT0642722.1"/>
    </source>
</evidence>
<dbReference type="Gene3D" id="1.25.40.390">
    <property type="match status" value="1"/>
</dbReference>
<keyword evidence="3" id="KW-1185">Reference proteome</keyword>
<feature type="chain" id="PRO_5045294696" evidence="1">
    <location>
        <begin position="22"/>
        <end position="500"/>
    </location>
</feature>
<dbReference type="InterPro" id="IPR041662">
    <property type="entry name" value="SusD-like_2"/>
</dbReference>
<reference evidence="2 3" key="1">
    <citation type="submission" date="2023-09" db="EMBL/GenBank/DDBJ databases">
        <authorList>
            <person name="Rey-Velasco X."/>
        </authorList>
    </citation>
    <scope>NUCLEOTIDE SEQUENCE [LARGE SCALE GENOMIC DNA]</scope>
    <source>
        <strain evidence="2 3">F363</strain>
    </source>
</reference>
<organism evidence="2 3">
    <name type="scientific">Autumnicola tepida</name>
    <dbReference type="NCBI Taxonomy" id="3075595"/>
    <lineage>
        <taxon>Bacteria</taxon>
        <taxon>Pseudomonadati</taxon>
        <taxon>Bacteroidota</taxon>
        <taxon>Flavobacteriia</taxon>
        <taxon>Flavobacteriales</taxon>
        <taxon>Flavobacteriaceae</taxon>
        <taxon>Autumnicola</taxon>
    </lineage>
</organism>
<keyword evidence="1" id="KW-0732">Signal</keyword>
<comment type="caution">
    <text evidence="2">The sequence shown here is derived from an EMBL/GenBank/DDBJ whole genome shotgun (WGS) entry which is preliminary data.</text>
</comment>
<protein>
    <submittedName>
        <fullName evidence="2">SusD/RagB family nutrient-binding outer membrane lipoprotein</fullName>
    </submittedName>
</protein>
<dbReference type="SUPFAM" id="SSF48452">
    <property type="entry name" value="TPR-like"/>
    <property type="match status" value="1"/>
</dbReference>
<gene>
    <name evidence="2" type="ORF">RM553_07735</name>
</gene>
<dbReference type="EMBL" id="JAVRHQ010000007">
    <property type="protein sequence ID" value="MDT0642722.1"/>
    <property type="molecule type" value="Genomic_DNA"/>
</dbReference>
<feature type="signal peptide" evidence="1">
    <location>
        <begin position="1"/>
        <end position="21"/>
    </location>
</feature>
<dbReference type="Proteomes" id="UP001262889">
    <property type="component" value="Unassembled WGS sequence"/>
</dbReference>
<proteinExistence type="predicted"/>
<dbReference type="InterPro" id="IPR011990">
    <property type="entry name" value="TPR-like_helical_dom_sf"/>
</dbReference>
<dbReference type="PROSITE" id="PS51257">
    <property type="entry name" value="PROKAR_LIPOPROTEIN"/>
    <property type="match status" value="1"/>
</dbReference>
<evidence type="ECO:0000313" key="3">
    <source>
        <dbReference type="Proteomes" id="UP001262889"/>
    </source>
</evidence>